<gene>
    <name evidence="1" type="ORF">BN381_110011</name>
</gene>
<accession>R4YWL1</accession>
<evidence type="ECO:0000313" key="1">
    <source>
        <dbReference type="EMBL" id="CCM62345.1"/>
    </source>
</evidence>
<dbReference type="EMBL" id="CANL01000003">
    <property type="protein sequence ID" value="CCM62345.1"/>
    <property type="molecule type" value="Genomic_DNA"/>
</dbReference>
<sequence length="72" mass="7318">MIAAFLVNSMFANDLPANATALGGRVSVDEDLLTAAVQSMFEALAPLAFGPDVTAGAEFDATVTGLTRADEG</sequence>
<comment type="caution">
    <text evidence="1">The sequence shown here is derived from an EMBL/GenBank/DDBJ whole genome shotgun (WGS) entry which is preliminary data.</text>
</comment>
<reference evidence="1 2" key="1">
    <citation type="journal article" date="2013" name="ISME J.">
        <title>Metabolic model for the filamentous 'Candidatus Microthrix parvicella' based on genomic and metagenomic analyses.</title>
        <authorList>
            <person name="Jon McIlroy S."/>
            <person name="Kristiansen R."/>
            <person name="Albertsen M."/>
            <person name="Michael Karst S."/>
            <person name="Rossetti S."/>
            <person name="Lund Nielsen J."/>
            <person name="Tandoi V."/>
            <person name="James Seviour R."/>
            <person name="Nielsen P.H."/>
        </authorList>
    </citation>
    <scope>NUCLEOTIDE SEQUENCE [LARGE SCALE GENOMIC DNA]</scope>
    <source>
        <strain evidence="1 2">RN1</strain>
    </source>
</reference>
<dbReference type="AlphaFoldDB" id="R4YWL1"/>
<evidence type="ECO:0000313" key="2">
    <source>
        <dbReference type="Proteomes" id="UP000018291"/>
    </source>
</evidence>
<name>R4YWL1_9ACTN</name>
<proteinExistence type="predicted"/>
<keyword evidence="2" id="KW-1185">Reference proteome</keyword>
<protein>
    <submittedName>
        <fullName evidence="1">Uncharacterized protein</fullName>
    </submittedName>
</protein>
<dbReference type="STRING" id="1229780.BN381_110011"/>
<dbReference type="HOGENOM" id="CLU_2714885_0_0_11"/>
<organism evidence="1 2">
    <name type="scientific">Candidatus Neomicrothrix parvicella RN1</name>
    <dbReference type="NCBI Taxonomy" id="1229780"/>
    <lineage>
        <taxon>Bacteria</taxon>
        <taxon>Bacillati</taxon>
        <taxon>Actinomycetota</taxon>
        <taxon>Acidimicrobiia</taxon>
        <taxon>Acidimicrobiales</taxon>
        <taxon>Microthrixaceae</taxon>
        <taxon>Candidatus Neomicrothrix</taxon>
    </lineage>
</organism>
<dbReference type="Proteomes" id="UP000018291">
    <property type="component" value="Unassembled WGS sequence"/>
</dbReference>